<dbReference type="Proteomes" id="UP000887565">
    <property type="component" value="Unplaced"/>
</dbReference>
<evidence type="ECO:0000313" key="4">
    <source>
        <dbReference type="WBParaSite" id="nRc.2.0.1.t08975-RA"/>
    </source>
</evidence>
<dbReference type="InterPro" id="IPR014756">
    <property type="entry name" value="Ig_E-set"/>
</dbReference>
<organism evidence="3 4">
    <name type="scientific">Romanomermis culicivorax</name>
    <name type="common">Nematode worm</name>
    <dbReference type="NCBI Taxonomy" id="13658"/>
    <lineage>
        <taxon>Eukaryota</taxon>
        <taxon>Metazoa</taxon>
        <taxon>Ecdysozoa</taxon>
        <taxon>Nematoda</taxon>
        <taxon>Enoplea</taxon>
        <taxon>Dorylaimia</taxon>
        <taxon>Mermithida</taxon>
        <taxon>Mermithoidea</taxon>
        <taxon>Mermithidae</taxon>
        <taxon>Romanomermis</taxon>
    </lineage>
</organism>
<dbReference type="GO" id="GO:0015031">
    <property type="term" value="P:protein transport"/>
    <property type="evidence" value="ECO:0007669"/>
    <property type="project" value="TreeGrafter"/>
</dbReference>
<sequence>MAFSELAFWSRRKMVKIDYFDIQFDSKAKVFYAGQQISGAVIAGIENPIKVLSIEIRVIGMYRVIAVVTLSAEDACLLTALTAHCGQELMCESSFYVLSIVDQRQAGAFYPENALCTEACFDVYGCFSCWSKGQIEASLTIAKTGYTIGETIHADIKVHNKSTGKKVPILLELVQEALFKSMSRYENVYDHKTHSRTIENAQTAPVDPGRTSDVSLALPLNTTLTPTSVGDNLIINVTYKIRLYLGEHYVICTPVFIATVNSTPSEAASKLADDSNVPTV</sequence>
<dbReference type="GO" id="GO:0005737">
    <property type="term" value="C:cytoplasm"/>
    <property type="evidence" value="ECO:0007669"/>
    <property type="project" value="TreeGrafter"/>
</dbReference>
<dbReference type="InterPro" id="IPR011021">
    <property type="entry name" value="Arrestin-like_N"/>
</dbReference>
<protein>
    <submittedName>
        <fullName evidence="4">Arrestin C-terminal-like domain-containing protein</fullName>
    </submittedName>
</protein>
<dbReference type="Pfam" id="PF02752">
    <property type="entry name" value="Arrestin_C"/>
    <property type="match status" value="1"/>
</dbReference>
<accession>A0A915I557</accession>
<proteinExistence type="inferred from homology"/>
<feature type="domain" description="Arrestin C-terminal-like" evidence="2">
    <location>
        <begin position="131"/>
        <end position="262"/>
    </location>
</feature>
<dbReference type="SUPFAM" id="SSF81296">
    <property type="entry name" value="E set domains"/>
    <property type="match status" value="1"/>
</dbReference>
<dbReference type="PANTHER" id="PTHR11188">
    <property type="entry name" value="ARRESTIN DOMAIN CONTAINING PROTEIN"/>
    <property type="match status" value="1"/>
</dbReference>
<dbReference type="Pfam" id="PF00339">
    <property type="entry name" value="Arrestin_N"/>
    <property type="match status" value="1"/>
</dbReference>
<evidence type="ECO:0000256" key="1">
    <source>
        <dbReference type="ARBA" id="ARBA00005298"/>
    </source>
</evidence>
<dbReference type="Gene3D" id="2.60.40.640">
    <property type="match status" value="2"/>
</dbReference>
<keyword evidence="3" id="KW-1185">Reference proteome</keyword>
<evidence type="ECO:0000313" key="3">
    <source>
        <dbReference type="Proteomes" id="UP000887565"/>
    </source>
</evidence>
<evidence type="ECO:0000259" key="2">
    <source>
        <dbReference type="SMART" id="SM01017"/>
    </source>
</evidence>
<dbReference type="InterPro" id="IPR050357">
    <property type="entry name" value="Arrestin_domain-protein"/>
</dbReference>
<comment type="similarity">
    <text evidence="1">Belongs to the arrestin family.</text>
</comment>
<dbReference type="WBParaSite" id="nRc.2.0.1.t08975-RA">
    <property type="protein sequence ID" value="nRc.2.0.1.t08975-RA"/>
    <property type="gene ID" value="nRc.2.0.1.g08975"/>
</dbReference>
<dbReference type="AlphaFoldDB" id="A0A915I557"/>
<dbReference type="SMART" id="SM01017">
    <property type="entry name" value="Arrestin_C"/>
    <property type="match status" value="1"/>
</dbReference>
<dbReference type="PANTHER" id="PTHR11188:SF176">
    <property type="entry name" value="ARRESTIN DOMAIN-CONTAINING PROTEIN 1"/>
    <property type="match status" value="1"/>
</dbReference>
<dbReference type="InterPro" id="IPR011022">
    <property type="entry name" value="Arrestin_C-like"/>
</dbReference>
<reference evidence="4" key="1">
    <citation type="submission" date="2022-11" db="UniProtKB">
        <authorList>
            <consortium name="WormBaseParasite"/>
        </authorList>
    </citation>
    <scope>IDENTIFICATION</scope>
</reference>
<dbReference type="InterPro" id="IPR014752">
    <property type="entry name" value="Arrestin-like_C"/>
</dbReference>
<name>A0A915I557_ROMCU</name>